<accession>X6NVD4</accession>
<comment type="caution">
    <text evidence="3">The sequence shown here is derived from an EMBL/GenBank/DDBJ whole genome shotgun (WGS) entry which is preliminary data.</text>
</comment>
<dbReference type="EMBL" id="ASPP01005748">
    <property type="protein sequence ID" value="ETO29961.1"/>
    <property type="molecule type" value="Genomic_DNA"/>
</dbReference>
<reference evidence="3 4" key="1">
    <citation type="journal article" date="2013" name="Curr. Biol.">
        <title>The Genome of the Foraminiferan Reticulomyxa filosa.</title>
        <authorList>
            <person name="Glockner G."/>
            <person name="Hulsmann N."/>
            <person name="Schleicher M."/>
            <person name="Noegel A.A."/>
            <person name="Eichinger L."/>
            <person name="Gallinger C."/>
            <person name="Pawlowski J."/>
            <person name="Sierra R."/>
            <person name="Euteneuer U."/>
            <person name="Pillet L."/>
            <person name="Moustafa A."/>
            <person name="Platzer M."/>
            <person name="Groth M."/>
            <person name="Szafranski K."/>
            <person name="Schliwa M."/>
        </authorList>
    </citation>
    <scope>NUCLEOTIDE SEQUENCE [LARGE SCALE GENOMIC DNA]</scope>
</reference>
<protein>
    <submittedName>
        <fullName evidence="3">Uncharacterized protein</fullName>
    </submittedName>
</protein>
<organism evidence="3 4">
    <name type="scientific">Reticulomyxa filosa</name>
    <dbReference type="NCBI Taxonomy" id="46433"/>
    <lineage>
        <taxon>Eukaryota</taxon>
        <taxon>Sar</taxon>
        <taxon>Rhizaria</taxon>
        <taxon>Retaria</taxon>
        <taxon>Foraminifera</taxon>
        <taxon>Monothalamids</taxon>
        <taxon>Reticulomyxidae</taxon>
        <taxon>Reticulomyxa</taxon>
    </lineage>
</organism>
<evidence type="ECO:0000256" key="1">
    <source>
        <dbReference type="SAM" id="MobiDB-lite"/>
    </source>
</evidence>
<evidence type="ECO:0000256" key="2">
    <source>
        <dbReference type="SAM" id="Phobius"/>
    </source>
</evidence>
<keyword evidence="2" id="KW-0812">Transmembrane</keyword>
<keyword evidence="2" id="KW-1133">Transmembrane helix</keyword>
<evidence type="ECO:0000313" key="3">
    <source>
        <dbReference type="EMBL" id="ETO29961.1"/>
    </source>
</evidence>
<evidence type="ECO:0000313" key="4">
    <source>
        <dbReference type="Proteomes" id="UP000023152"/>
    </source>
</evidence>
<keyword evidence="2" id="KW-0472">Membrane</keyword>
<feature type="transmembrane region" description="Helical" evidence="2">
    <location>
        <begin position="229"/>
        <end position="256"/>
    </location>
</feature>
<feature type="region of interest" description="Disordered" evidence="1">
    <location>
        <begin position="93"/>
        <end position="133"/>
    </location>
</feature>
<dbReference type="AlphaFoldDB" id="X6NVD4"/>
<feature type="non-terminal residue" evidence="3">
    <location>
        <position position="1"/>
    </location>
</feature>
<keyword evidence="4" id="KW-1185">Reference proteome</keyword>
<proteinExistence type="predicted"/>
<sequence>FSQPRVTYHPTSSIPVVAEIHDLLRDRDARLFFVSDEDLRRLTHSASTYLTEKSISLDLQATNSIHGKSNGVERLSSFMAKAQINDKIRRGDSFQKKKKKKVPMEEAKMHQQKTNAEDENNNGNSNNGGDNKKPELVFAVNEGEVSFDWGRFLLEFVYNALDVVGLPLVIWLEGVTGARSRCYWGLDYGSTSVAGHFWWMLHWLVNALFLIHPQRDLYGTVIICYNFLYIARLVIIGIKWGCYVFFVVIIVLLISIQKKKKKKNLRVYVNINLI</sequence>
<gene>
    <name evidence="3" type="ORF">RFI_07148</name>
</gene>
<dbReference type="Proteomes" id="UP000023152">
    <property type="component" value="Unassembled WGS sequence"/>
</dbReference>
<name>X6NVD4_RETFI</name>